<dbReference type="EMBL" id="JAGDYM010000007">
    <property type="protein sequence ID" value="MBO1901794.1"/>
    <property type="molecule type" value="Genomic_DNA"/>
</dbReference>
<dbReference type="InterPro" id="IPR015421">
    <property type="entry name" value="PyrdxlP-dep_Trfase_major"/>
</dbReference>
<dbReference type="SUPFAM" id="SSF55904">
    <property type="entry name" value="Ornithine decarboxylase C-terminal domain"/>
    <property type="match status" value="1"/>
</dbReference>
<dbReference type="Pfam" id="PF01276">
    <property type="entry name" value="OKR_DC_1"/>
    <property type="match status" value="1"/>
</dbReference>
<evidence type="ECO:0000256" key="3">
    <source>
        <dbReference type="ARBA" id="ARBA00022793"/>
    </source>
</evidence>
<evidence type="ECO:0000313" key="8">
    <source>
        <dbReference type="Proteomes" id="UP000664382"/>
    </source>
</evidence>
<dbReference type="PROSITE" id="PS00703">
    <property type="entry name" value="OKR_DC_1"/>
    <property type="match status" value="1"/>
</dbReference>
<dbReference type="Gene3D" id="3.90.100.10">
    <property type="entry name" value="Orn/Lys/Arg decarboxylase, C-terminal domain"/>
    <property type="match status" value="1"/>
</dbReference>
<keyword evidence="4" id="KW-0663">Pyridoxal phosphate</keyword>
<dbReference type="InterPro" id="IPR000310">
    <property type="entry name" value="Orn/Lys/Arg_deCO2ase_major_dom"/>
</dbReference>
<evidence type="ECO:0000256" key="2">
    <source>
        <dbReference type="ARBA" id="ARBA00010671"/>
    </source>
</evidence>
<dbReference type="InterPro" id="IPR052357">
    <property type="entry name" value="Orn_Lys_Arg_decarboxylase-I"/>
</dbReference>
<dbReference type="InterPro" id="IPR008286">
    <property type="entry name" value="Prn/Lys/Arg_de-COase_C"/>
</dbReference>
<reference evidence="7" key="1">
    <citation type="submission" date="2021-03" db="EMBL/GenBank/DDBJ databases">
        <title>Leucobacter chromiisoli sp. nov., isolated from chromium-containing soil of chemical plant.</title>
        <authorList>
            <person name="Xu Z."/>
        </authorList>
    </citation>
    <scope>NUCLEOTIDE SEQUENCE</scope>
    <source>
        <strain evidence="7">S27</strain>
    </source>
</reference>
<organism evidence="7 8">
    <name type="scientific">Leucobacter weissii</name>
    <dbReference type="NCBI Taxonomy" id="1983706"/>
    <lineage>
        <taxon>Bacteria</taxon>
        <taxon>Bacillati</taxon>
        <taxon>Actinomycetota</taxon>
        <taxon>Actinomycetes</taxon>
        <taxon>Micrococcales</taxon>
        <taxon>Microbacteriaceae</taxon>
        <taxon>Leucobacter</taxon>
    </lineage>
</organism>
<evidence type="ECO:0000256" key="4">
    <source>
        <dbReference type="ARBA" id="ARBA00022898"/>
    </source>
</evidence>
<keyword evidence="5" id="KW-0456">Lyase</keyword>
<dbReference type="PANTHER" id="PTHR43277">
    <property type="entry name" value="ARGININE DECARBOXYLASE"/>
    <property type="match status" value="1"/>
</dbReference>
<comment type="cofactor">
    <cofactor evidence="1">
        <name>pyridoxal 5'-phosphate</name>
        <dbReference type="ChEBI" id="CHEBI:597326"/>
    </cofactor>
</comment>
<gene>
    <name evidence="7" type="ORF">J4H92_07495</name>
</gene>
<accession>A0A939S5Y0</accession>
<evidence type="ECO:0000256" key="1">
    <source>
        <dbReference type="ARBA" id="ARBA00001933"/>
    </source>
</evidence>
<feature type="domain" description="Orn/Lys/Arg decarboxylases family 1 pyridoxal-P attachment site" evidence="6">
    <location>
        <begin position="232"/>
        <end position="246"/>
    </location>
</feature>
<dbReference type="Proteomes" id="UP000664382">
    <property type="component" value="Unassembled WGS sequence"/>
</dbReference>
<sequence>MSQPPADQTTTPYATALDAQSRRDTVNLMVPGHGATPDGLSHELGEFCGARALAMDIPPLIDGIDVGPDSPFVQSTRLAAEAWGARRTWFLANGASQANRLTALALAGLHSGDAVVAQRSAHSSFTDGVLLGDLLPRFVLPSIDEQRGINHGVSPQALDDALNRAAADGVAVAAVYIITPSYFGAVADVAALAEVSHRHGAPLVVDGAWGSHFGFHPELPESPTRLGADLTVSSTHKLGGSLTQSAMLHLGDGPFSDALEPMLDRAYMLTQSTSASALLLGSLDVARHALVHGRELIAQTLTAVEELRRTLREDGRFTIISDDFSAFPDIVDHDPLRVPIDVSSTGLSGHRVRDLLGGEHGVYLEISTAHAVVAFIGPGKQPDLGRFARALFDIADGAHEASTGVAIPALPHPGPMTMRPRAAYFAEHEIVPAAEAAGRISADSLAAYPPGIPNVIPGEQITAETVRFLQTVAASPIGYVRGSLDASLSRFRVVVERD</sequence>
<dbReference type="Gene3D" id="3.40.640.10">
    <property type="entry name" value="Type I PLP-dependent aspartate aminotransferase-like (Major domain)"/>
    <property type="match status" value="1"/>
</dbReference>
<dbReference type="InterPro" id="IPR015424">
    <property type="entry name" value="PyrdxlP-dep_Trfase"/>
</dbReference>
<dbReference type="AlphaFoldDB" id="A0A939S5Y0"/>
<evidence type="ECO:0000259" key="6">
    <source>
        <dbReference type="PROSITE" id="PS00703"/>
    </source>
</evidence>
<dbReference type="Pfam" id="PF03711">
    <property type="entry name" value="OKR_DC_1_C"/>
    <property type="match status" value="1"/>
</dbReference>
<keyword evidence="3" id="KW-0210">Decarboxylase</keyword>
<dbReference type="InterPro" id="IPR036633">
    <property type="entry name" value="Prn/Lys/Arg_de-COase_C_sf"/>
</dbReference>
<protein>
    <submittedName>
        <fullName evidence="7">Amino acid decarboxylase</fullName>
    </submittedName>
</protein>
<evidence type="ECO:0000313" key="7">
    <source>
        <dbReference type="EMBL" id="MBO1901794.1"/>
    </source>
</evidence>
<dbReference type="PANTHER" id="PTHR43277:SF4">
    <property type="entry name" value="ARGININE DECARBOXYLASE"/>
    <property type="match status" value="1"/>
</dbReference>
<evidence type="ECO:0000256" key="5">
    <source>
        <dbReference type="ARBA" id="ARBA00023239"/>
    </source>
</evidence>
<keyword evidence="8" id="KW-1185">Reference proteome</keyword>
<proteinExistence type="inferred from homology"/>
<comment type="similarity">
    <text evidence="2">Belongs to the Orn/Lys/Arg decarboxylase class-I family.</text>
</comment>
<dbReference type="RefSeq" id="WP_208097548.1">
    <property type="nucleotide sequence ID" value="NZ_JAGDYM010000007.1"/>
</dbReference>
<dbReference type="SUPFAM" id="SSF53383">
    <property type="entry name" value="PLP-dependent transferases"/>
    <property type="match status" value="1"/>
</dbReference>
<comment type="caution">
    <text evidence="7">The sequence shown here is derived from an EMBL/GenBank/DDBJ whole genome shotgun (WGS) entry which is preliminary data.</text>
</comment>
<name>A0A939S5Y0_9MICO</name>
<dbReference type="GO" id="GO:0016831">
    <property type="term" value="F:carboxy-lyase activity"/>
    <property type="evidence" value="ECO:0007669"/>
    <property type="project" value="UniProtKB-KW"/>
</dbReference>